<gene>
    <name evidence="2" type="ORF">AVDCRST_MAG26-1991</name>
</gene>
<feature type="compositionally biased region" description="Basic and acidic residues" evidence="1">
    <location>
        <begin position="1"/>
        <end position="14"/>
    </location>
</feature>
<protein>
    <submittedName>
        <fullName evidence="2">Uncharacterized protein</fullName>
    </submittedName>
</protein>
<reference evidence="2" key="1">
    <citation type="submission" date="2020-02" db="EMBL/GenBank/DDBJ databases">
        <authorList>
            <person name="Meier V. D."/>
        </authorList>
    </citation>
    <scope>NUCLEOTIDE SEQUENCE</scope>
    <source>
        <strain evidence="2">AVDCRST_MAG26</strain>
    </source>
</reference>
<organism evidence="2">
    <name type="scientific">uncultured Chloroflexia bacterium</name>
    <dbReference type="NCBI Taxonomy" id="1672391"/>
    <lineage>
        <taxon>Bacteria</taxon>
        <taxon>Bacillati</taxon>
        <taxon>Chloroflexota</taxon>
        <taxon>Chloroflexia</taxon>
        <taxon>environmental samples</taxon>
    </lineage>
</organism>
<evidence type="ECO:0000256" key="1">
    <source>
        <dbReference type="SAM" id="MobiDB-lite"/>
    </source>
</evidence>
<evidence type="ECO:0000313" key="2">
    <source>
        <dbReference type="EMBL" id="CAA9253435.1"/>
    </source>
</evidence>
<proteinExistence type="predicted"/>
<feature type="region of interest" description="Disordered" evidence="1">
    <location>
        <begin position="1"/>
        <end position="23"/>
    </location>
</feature>
<sequence length="56" mass="6140">MDDERHTENGRMESVRSGPFLHDDLSDRNAASFGGTNSLYTGDGALSYLLLPIIPE</sequence>
<dbReference type="EMBL" id="CADCTK010000457">
    <property type="protein sequence ID" value="CAA9253435.1"/>
    <property type="molecule type" value="Genomic_DNA"/>
</dbReference>
<accession>A0A6J4ILC3</accession>
<name>A0A6J4ILC3_9CHLR</name>
<dbReference type="AlphaFoldDB" id="A0A6J4ILC3"/>